<protein>
    <submittedName>
        <fullName evidence="1">Uncharacterized protein</fullName>
    </submittedName>
</protein>
<organism evidence="1 2">
    <name type="scientific">Medicago truncatula</name>
    <name type="common">Barrel medic</name>
    <name type="synonym">Medicago tribuloides</name>
    <dbReference type="NCBI Taxonomy" id="3880"/>
    <lineage>
        <taxon>Eukaryota</taxon>
        <taxon>Viridiplantae</taxon>
        <taxon>Streptophyta</taxon>
        <taxon>Embryophyta</taxon>
        <taxon>Tracheophyta</taxon>
        <taxon>Spermatophyta</taxon>
        <taxon>Magnoliopsida</taxon>
        <taxon>eudicotyledons</taxon>
        <taxon>Gunneridae</taxon>
        <taxon>Pentapetalae</taxon>
        <taxon>rosids</taxon>
        <taxon>fabids</taxon>
        <taxon>Fabales</taxon>
        <taxon>Fabaceae</taxon>
        <taxon>Papilionoideae</taxon>
        <taxon>50 kb inversion clade</taxon>
        <taxon>NPAAA clade</taxon>
        <taxon>Hologalegina</taxon>
        <taxon>IRL clade</taxon>
        <taxon>Trifolieae</taxon>
        <taxon>Medicago</taxon>
    </lineage>
</organism>
<dbReference type="AlphaFoldDB" id="A0A396GMA7"/>
<sequence>MKNQNPVCRMIIRNSPQIFQVPFPYFKRETYNNSFQVSGTPGKHQWLQSSYSEEEFCFIDVL</sequence>
<dbReference type="Proteomes" id="UP000265566">
    <property type="component" value="Chromosome 8"/>
</dbReference>
<evidence type="ECO:0000313" key="1">
    <source>
        <dbReference type="EMBL" id="RHN41663.1"/>
    </source>
</evidence>
<dbReference type="EMBL" id="PSQE01000008">
    <property type="protein sequence ID" value="RHN41663.1"/>
    <property type="molecule type" value="Genomic_DNA"/>
</dbReference>
<proteinExistence type="predicted"/>
<name>A0A396GMA7_MEDTR</name>
<gene>
    <name evidence="1" type="ORF">MtrunA17_Chr8g0368451</name>
</gene>
<accession>A0A396GMA7</accession>
<reference evidence="2" key="1">
    <citation type="journal article" date="2018" name="Nat. Plants">
        <title>Whole-genome landscape of Medicago truncatula symbiotic genes.</title>
        <authorList>
            <person name="Pecrix Y."/>
            <person name="Staton S.E."/>
            <person name="Sallet E."/>
            <person name="Lelandais-Briere C."/>
            <person name="Moreau S."/>
            <person name="Carrere S."/>
            <person name="Blein T."/>
            <person name="Jardinaud M.F."/>
            <person name="Latrasse D."/>
            <person name="Zouine M."/>
            <person name="Zahm M."/>
            <person name="Kreplak J."/>
            <person name="Mayjonade B."/>
            <person name="Satge C."/>
            <person name="Perez M."/>
            <person name="Cauet S."/>
            <person name="Marande W."/>
            <person name="Chantry-Darmon C."/>
            <person name="Lopez-Roques C."/>
            <person name="Bouchez O."/>
            <person name="Berard A."/>
            <person name="Debelle F."/>
            <person name="Munos S."/>
            <person name="Bendahmane A."/>
            <person name="Berges H."/>
            <person name="Niebel A."/>
            <person name="Buitink J."/>
            <person name="Frugier F."/>
            <person name="Benhamed M."/>
            <person name="Crespi M."/>
            <person name="Gouzy J."/>
            <person name="Gamas P."/>
        </authorList>
    </citation>
    <scope>NUCLEOTIDE SEQUENCE [LARGE SCALE GENOMIC DNA]</scope>
    <source>
        <strain evidence="2">cv. Jemalong A17</strain>
    </source>
</reference>
<comment type="caution">
    <text evidence="1">The sequence shown here is derived from an EMBL/GenBank/DDBJ whole genome shotgun (WGS) entry which is preliminary data.</text>
</comment>
<evidence type="ECO:0000313" key="2">
    <source>
        <dbReference type="Proteomes" id="UP000265566"/>
    </source>
</evidence>
<dbReference type="Gramene" id="rna48007">
    <property type="protein sequence ID" value="RHN41663.1"/>
    <property type="gene ID" value="gene48007"/>
</dbReference>